<feature type="chain" id="PRO_5012599283" description="Lipoprotein" evidence="1">
    <location>
        <begin position="20"/>
        <end position="113"/>
    </location>
</feature>
<evidence type="ECO:0008006" key="4">
    <source>
        <dbReference type="Google" id="ProtNLM"/>
    </source>
</evidence>
<gene>
    <name evidence="2" type="ORF">A9Q84_10105</name>
</gene>
<evidence type="ECO:0000313" key="2">
    <source>
        <dbReference type="EMBL" id="OUR96686.1"/>
    </source>
</evidence>
<name>A0A1Y5F710_9BACT</name>
<dbReference type="EMBL" id="MAAO01000006">
    <property type="protein sequence ID" value="OUR96686.1"/>
    <property type="molecule type" value="Genomic_DNA"/>
</dbReference>
<dbReference type="AlphaFoldDB" id="A0A1Y5F710"/>
<reference evidence="3" key="1">
    <citation type="journal article" date="2017" name="Proc. Natl. Acad. Sci. U.S.A.">
        <title>Simulation of Deepwater Horizon oil plume reveals substrate specialization within a complex community of hydrocarbon-degraders.</title>
        <authorList>
            <person name="Hu P."/>
            <person name="Dubinsky E.A."/>
            <person name="Probst A.J."/>
            <person name="Wang J."/>
            <person name="Sieber C.M.K."/>
            <person name="Tom L.M."/>
            <person name="Gardinali P."/>
            <person name="Banfield J.F."/>
            <person name="Atlas R.M."/>
            <person name="Andersen G.L."/>
        </authorList>
    </citation>
    <scope>NUCLEOTIDE SEQUENCE [LARGE SCALE GENOMIC DNA]</scope>
</reference>
<keyword evidence="1" id="KW-0732">Signal</keyword>
<organism evidence="2 3">
    <name type="scientific">Halobacteriovorax marinus</name>
    <dbReference type="NCBI Taxonomy" id="97084"/>
    <lineage>
        <taxon>Bacteria</taxon>
        <taxon>Pseudomonadati</taxon>
        <taxon>Bdellovibrionota</taxon>
        <taxon>Bacteriovoracia</taxon>
        <taxon>Bacteriovoracales</taxon>
        <taxon>Halobacteriovoraceae</taxon>
        <taxon>Halobacteriovorax</taxon>
    </lineage>
</organism>
<evidence type="ECO:0000256" key="1">
    <source>
        <dbReference type="SAM" id="SignalP"/>
    </source>
</evidence>
<comment type="caution">
    <text evidence="2">The sequence shown here is derived from an EMBL/GenBank/DDBJ whole genome shotgun (WGS) entry which is preliminary data.</text>
</comment>
<protein>
    <recommendedName>
        <fullName evidence="4">Lipoprotein</fullName>
    </recommendedName>
</protein>
<sequence length="113" mass="12633">MKKIILALLITLSSFNVVAADKFICSYFVIKKYSSLVPDSEYDKVKHCAYSCILRKKCGYIESWAVGIGKEIADLIGDGNAEMDDLRADAIGIKLGKRVRHIKQCLPACQKIY</sequence>
<accession>A0A1Y5F710</accession>
<dbReference type="Proteomes" id="UP000196531">
    <property type="component" value="Unassembled WGS sequence"/>
</dbReference>
<feature type="signal peptide" evidence="1">
    <location>
        <begin position="1"/>
        <end position="19"/>
    </location>
</feature>
<evidence type="ECO:0000313" key="3">
    <source>
        <dbReference type="Proteomes" id="UP000196531"/>
    </source>
</evidence>
<proteinExistence type="predicted"/>